<dbReference type="EMBL" id="JAHHUM010001841">
    <property type="protein sequence ID" value="KAK5608187.1"/>
    <property type="molecule type" value="Genomic_DNA"/>
</dbReference>
<reference evidence="1 2" key="1">
    <citation type="submission" date="2021-06" db="EMBL/GenBank/DDBJ databases">
        <authorList>
            <person name="Palmer J.M."/>
        </authorList>
    </citation>
    <scope>NUCLEOTIDE SEQUENCE [LARGE SCALE GENOMIC DNA]</scope>
    <source>
        <strain evidence="1 2">MEX-2019</strain>
        <tissue evidence="1">Muscle</tissue>
    </source>
</reference>
<dbReference type="Proteomes" id="UP001311232">
    <property type="component" value="Unassembled WGS sequence"/>
</dbReference>
<name>A0AAV9RH00_9TELE</name>
<gene>
    <name evidence="1" type="ORF">CRENBAI_002828</name>
</gene>
<comment type="caution">
    <text evidence="1">The sequence shown here is derived from an EMBL/GenBank/DDBJ whole genome shotgun (WGS) entry which is preliminary data.</text>
</comment>
<protein>
    <submittedName>
        <fullName evidence="1">Uncharacterized protein</fullName>
    </submittedName>
</protein>
<evidence type="ECO:0000313" key="1">
    <source>
        <dbReference type="EMBL" id="KAK5608187.1"/>
    </source>
</evidence>
<organism evidence="1 2">
    <name type="scientific">Crenichthys baileyi</name>
    <name type="common">White River springfish</name>
    <dbReference type="NCBI Taxonomy" id="28760"/>
    <lineage>
        <taxon>Eukaryota</taxon>
        <taxon>Metazoa</taxon>
        <taxon>Chordata</taxon>
        <taxon>Craniata</taxon>
        <taxon>Vertebrata</taxon>
        <taxon>Euteleostomi</taxon>
        <taxon>Actinopterygii</taxon>
        <taxon>Neopterygii</taxon>
        <taxon>Teleostei</taxon>
        <taxon>Neoteleostei</taxon>
        <taxon>Acanthomorphata</taxon>
        <taxon>Ovalentaria</taxon>
        <taxon>Atherinomorphae</taxon>
        <taxon>Cyprinodontiformes</taxon>
        <taxon>Goodeidae</taxon>
        <taxon>Crenichthys</taxon>
    </lineage>
</organism>
<sequence length="72" mass="7893">MEVAVATALHALLSHHEQRGSYMWHSTPSSPNLVETVRDIGLPNSTCMWIHSFLAKCLDTAALFSVIAVDLT</sequence>
<keyword evidence="2" id="KW-1185">Reference proteome</keyword>
<evidence type="ECO:0000313" key="2">
    <source>
        <dbReference type="Proteomes" id="UP001311232"/>
    </source>
</evidence>
<dbReference type="AlphaFoldDB" id="A0AAV9RH00"/>
<proteinExistence type="predicted"/>
<accession>A0AAV9RH00</accession>